<proteinExistence type="predicted"/>
<sequence length="171" mass="19483">MLNCPALIIALGLAANVPTPPDCSDVQHRQFDFWIGEWEVSTTDNEGKQVVAGHNTIERDLEGCAISEHWRGSRGTHGRSLNLFDRSSQRWKQFWVDSRGGLLELRGSSPGPNEMLMESESLNDSLQRIHWQLLDDGRVRQHWQTSSDGGASWSTAFEGYYRRIDRVDQKK</sequence>
<protein>
    <recommendedName>
        <fullName evidence="3">DUF1579 domain-containing protein</fullName>
    </recommendedName>
</protein>
<accession>A0AAW3ZP50</accession>
<dbReference type="RefSeq" id="WP_192029478.1">
    <property type="nucleotide sequence ID" value="NZ_JACYTR010000016.1"/>
</dbReference>
<name>A0AAW3ZP50_9GAMM</name>
<dbReference type="Proteomes" id="UP000613768">
    <property type="component" value="Unassembled WGS sequence"/>
</dbReference>
<evidence type="ECO:0000313" key="2">
    <source>
        <dbReference type="Proteomes" id="UP000613768"/>
    </source>
</evidence>
<evidence type="ECO:0008006" key="3">
    <source>
        <dbReference type="Google" id="ProtNLM"/>
    </source>
</evidence>
<reference evidence="1 2" key="1">
    <citation type="submission" date="2020-09" db="EMBL/GenBank/DDBJ databases">
        <title>Pseudoxanthomonas sp. CAU 1598 isolated from sand of Yaerae Beach.</title>
        <authorList>
            <person name="Kim W."/>
        </authorList>
    </citation>
    <scope>NUCLEOTIDE SEQUENCE [LARGE SCALE GENOMIC DNA]</scope>
    <source>
        <strain evidence="1 2">CAU 1598</strain>
    </source>
</reference>
<dbReference type="EMBL" id="JACYTR010000016">
    <property type="protein sequence ID" value="MBD8526056.1"/>
    <property type="molecule type" value="Genomic_DNA"/>
</dbReference>
<comment type="caution">
    <text evidence="1">The sequence shown here is derived from an EMBL/GenBank/DDBJ whole genome shotgun (WGS) entry which is preliminary data.</text>
</comment>
<evidence type="ECO:0000313" key="1">
    <source>
        <dbReference type="EMBL" id="MBD8526056.1"/>
    </source>
</evidence>
<keyword evidence="2" id="KW-1185">Reference proteome</keyword>
<organism evidence="1 2">
    <name type="scientific">Pseudomarimonas arenosa</name>
    <dbReference type="NCBI Taxonomy" id="2774145"/>
    <lineage>
        <taxon>Bacteria</taxon>
        <taxon>Pseudomonadati</taxon>
        <taxon>Pseudomonadota</taxon>
        <taxon>Gammaproteobacteria</taxon>
        <taxon>Lysobacterales</taxon>
        <taxon>Lysobacteraceae</taxon>
        <taxon>Pseudomarimonas</taxon>
    </lineage>
</organism>
<gene>
    <name evidence="1" type="ORF">IFO71_09935</name>
</gene>
<dbReference type="AlphaFoldDB" id="A0AAW3ZP50"/>